<evidence type="ECO:0008006" key="4">
    <source>
        <dbReference type="Google" id="ProtNLM"/>
    </source>
</evidence>
<keyword evidence="1" id="KW-0812">Transmembrane</keyword>
<name>A0ABX1F8J7_9PROT</name>
<gene>
    <name evidence="2" type="ORF">HB662_28015</name>
</gene>
<proteinExistence type="predicted"/>
<dbReference type="Proteomes" id="UP000765160">
    <property type="component" value="Unassembled WGS sequence"/>
</dbReference>
<evidence type="ECO:0000256" key="1">
    <source>
        <dbReference type="SAM" id="Phobius"/>
    </source>
</evidence>
<accession>A0ABX1F8J7</accession>
<reference evidence="2 3" key="1">
    <citation type="submission" date="2020-03" db="EMBL/GenBank/DDBJ databases">
        <title>Roseomonas selenitidurans sp. nov. isolated from soil.</title>
        <authorList>
            <person name="Liu H."/>
        </authorList>
    </citation>
    <scope>NUCLEOTIDE SEQUENCE [LARGE SCALE GENOMIC DNA]</scope>
    <source>
        <strain evidence="2 3">JCM 15073</strain>
    </source>
</reference>
<feature type="transmembrane region" description="Helical" evidence="1">
    <location>
        <begin position="66"/>
        <end position="87"/>
    </location>
</feature>
<organism evidence="2 3">
    <name type="scientific">Falsiroseomonas frigidaquae</name>
    <dbReference type="NCBI Taxonomy" id="487318"/>
    <lineage>
        <taxon>Bacteria</taxon>
        <taxon>Pseudomonadati</taxon>
        <taxon>Pseudomonadota</taxon>
        <taxon>Alphaproteobacteria</taxon>
        <taxon>Acetobacterales</taxon>
        <taxon>Roseomonadaceae</taxon>
        <taxon>Falsiroseomonas</taxon>
    </lineage>
</organism>
<protein>
    <recommendedName>
        <fullName evidence="4">PH domain-containing protein</fullName>
    </recommendedName>
</protein>
<dbReference type="EMBL" id="JAAVTX010000011">
    <property type="protein sequence ID" value="NKE48645.1"/>
    <property type="molecule type" value="Genomic_DNA"/>
</dbReference>
<evidence type="ECO:0000313" key="2">
    <source>
        <dbReference type="EMBL" id="NKE48645.1"/>
    </source>
</evidence>
<feature type="transmembrane region" description="Helical" evidence="1">
    <location>
        <begin position="39"/>
        <end position="60"/>
    </location>
</feature>
<sequence length="132" mass="14412">MPKIVYNDGTYLVTEAVVATRHRFYPVANTTARIRRDPLWISLCITALGVATFGVYGDLICTGEKIVLGLTCVATLVVGQSVSILSIDAVGHRRALIVARTMRIRRLYSAIRAVRVVDGGTGLIQAKHFPED</sequence>
<keyword evidence="1" id="KW-0472">Membrane</keyword>
<evidence type="ECO:0000313" key="3">
    <source>
        <dbReference type="Proteomes" id="UP000765160"/>
    </source>
</evidence>
<keyword evidence="1" id="KW-1133">Transmembrane helix</keyword>
<keyword evidence="3" id="KW-1185">Reference proteome</keyword>
<dbReference type="RefSeq" id="WP_168055240.1">
    <property type="nucleotide sequence ID" value="NZ_JAATJR010000011.1"/>
</dbReference>
<comment type="caution">
    <text evidence="2">The sequence shown here is derived from an EMBL/GenBank/DDBJ whole genome shotgun (WGS) entry which is preliminary data.</text>
</comment>